<dbReference type="AlphaFoldDB" id="F7PLJ2"/>
<dbReference type="InterPro" id="IPR008928">
    <property type="entry name" value="6-hairpin_glycosidase_sf"/>
</dbReference>
<dbReference type="EC" id="5.3.1.9" evidence="2"/>
<proteinExistence type="predicted"/>
<dbReference type="SUPFAM" id="SSF48208">
    <property type="entry name" value="Six-hairpin glycosidases"/>
    <property type="match status" value="1"/>
</dbReference>
<protein>
    <submittedName>
        <fullName evidence="2">Glucose-6-phosphate isomerase protein</fullName>
        <ecNumber evidence="2">5.3.1.9</ecNumber>
    </submittedName>
    <submittedName>
        <fullName evidence="1">N-acylglucosamine 2-epimerase</fullName>
    </submittedName>
</protein>
<evidence type="ECO:0000313" key="4">
    <source>
        <dbReference type="Proteomes" id="UP000015381"/>
    </source>
</evidence>
<dbReference type="Proteomes" id="UP000003861">
    <property type="component" value="Unassembled WGS sequence"/>
</dbReference>
<dbReference type="Proteomes" id="UP000015381">
    <property type="component" value="Chromosome I"/>
</dbReference>
<organism evidence="2 3">
    <name type="scientific">Halorhabdus tiamatea SARL4B</name>
    <dbReference type="NCBI Taxonomy" id="1033806"/>
    <lineage>
        <taxon>Archaea</taxon>
        <taxon>Methanobacteriati</taxon>
        <taxon>Methanobacteriota</taxon>
        <taxon>Stenosarchaea group</taxon>
        <taxon>Halobacteria</taxon>
        <taxon>Halobacteriales</taxon>
        <taxon>Haloarculaceae</taxon>
        <taxon>Halorhabdus</taxon>
    </lineage>
</organism>
<dbReference type="EMBL" id="HF571520">
    <property type="protein sequence ID" value="CCQ33188.1"/>
    <property type="molecule type" value="Genomic_DNA"/>
</dbReference>
<sequence>MYDRIWTYAWNNMVNQKYGNWHFKLTRDNDVPDDIDSTPEVKIGYHPLGACYDVLQTVEQ</sequence>
<keyword evidence="4" id="KW-1185">Reference proteome</keyword>
<name>F7PLJ2_9EURY</name>
<dbReference type="InterPro" id="IPR012341">
    <property type="entry name" value="6hp_glycosidase-like_sf"/>
</dbReference>
<reference evidence="2 3" key="2">
    <citation type="journal article" date="2013" name="PLoS ONE">
        <title>INDIGO - INtegrated Data Warehouse of MIcrobial GenOmes with Examples from the Red Sea Extremophiles.</title>
        <authorList>
            <person name="Alam I."/>
            <person name="Antunes A."/>
            <person name="Kamau A.A."/>
            <person name="Ba Alawi W."/>
            <person name="Kalkatawi M."/>
            <person name="Stingl U."/>
            <person name="Bajic V.B."/>
        </authorList>
    </citation>
    <scope>NUCLEOTIDE SEQUENCE [LARGE SCALE GENOMIC DNA]</scope>
    <source>
        <strain evidence="2 3">SARL4B</strain>
    </source>
</reference>
<dbReference type="eggNOG" id="arCOG08960">
    <property type="taxonomic scope" value="Archaea"/>
</dbReference>
<dbReference type="Gene3D" id="1.50.10.10">
    <property type="match status" value="1"/>
</dbReference>
<dbReference type="GO" id="GO:0005975">
    <property type="term" value="P:carbohydrate metabolic process"/>
    <property type="evidence" value="ECO:0007669"/>
    <property type="project" value="InterPro"/>
</dbReference>
<dbReference type="EMBL" id="AFNT02000036">
    <property type="protein sequence ID" value="ERJ05326.1"/>
    <property type="molecule type" value="Genomic_DNA"/>
</dbReference>
<reference evidence="1 4" key="3">
    <citation type="journal article" date="2014" name="Environ. Microbiol.">
        <title>Halorhabdus tiamatea: proteogenomics and glycosidase activity measurements identify the first cultivated euryarchaeon from a deep-sea anoxic brine lake as potential polysaccharide degrader.</title>
        <authorList>
            <person name="Werner J."/>
            <person name="Ferrer M."/>
            <person name="Michel G."/>
            <person name="Mann A.J."/>
            <person name="Huang S."/>
            <person name="Juarez S."/>
            <person name="Ciordia S."/>
            <person name="Albar J.P."/>
            <person name="Alcaide M."/>
            <person name="La Cono V."/>
            <person name="Yakimov M.M."/>
            <person name="Antunes A."/>
            <person name="Taborda M."/>
            <person name="Da Costa M.S."/>
            <person name="Amann R.I."/>
            <person name="Gloeckner F.O."/>
            <person name="Golyshina O.V."/>
            <person name="Golyshin P.N."/>
            <person name="Teeling H."/>
        </authorList>
    </citation>
    <scope>NUCLEOTIDE SEQUENCE [LARGE SCALE GENOMIC DNA]</scope>
    <source>
        <strain evidence="4">SARL4B</strain>
        <strain evidence="1">Type strain: SARL4B</strain>
    </source>
</reference>
<evidence type="ECO:0000313" key="3">
    <source>
        <dbReference type="Proteomes" id="UP000003861"/>
    </source>
</evidence>
<accession>F7PLJ2</accession>
<evidence type="ECO:0000313" key="2">
    <source>
        <dbReference type="EMBL" id="ERJ05326.1"/>
    </source>
</evidence>
<evidence type="ECO:0000313" key="1">
    <source>
        <dbReference type="EMBL" id="CCQ33188.1"/>
    </source>
</evidence>
<keyword evidence="2" id="KW-0413">Isomerase</keyword>
<gene>
    <name evidence="2" type="ORF">HLRTI_002682</name>
    <name evidence="1" type="ORF">HTIA_1050</name>
</gene>
<dbReference type="HOGENOM" id="CLU_2930142_0_0_2"/>
<reference evidence="2 3" key="1">
    <citation type="journal article" date="2011" name="J. Bacteriol.">
        <title>Genome sequence of Halorhabdus tiamatea, the first archaeon isolated from a deep-sea anoxic brine lake.</title>
        <authorList>
            <person name="Antunes A."/>
            <person name="Alam I."/>
            <person name="Bajic V.B."/>
            <person name="Stingl U."/>
        </authorList>
    </citation>
    <scope>NUCLEOTIDE SEQUENCE [LARGE SCALE GENOMIC DNA]</scope>
    <source>
        <strain evidence="2 3">SARL4B</strain>
    </source>
</reference>
<dbReference type="GO" id="GO:0004347">
    <property type="term" value="F:glucose-6-phosphate isomerase activity"/>
    <property type="evidence" value="ECO:0007669"/>
    <property type="project" value="UniProtKB-EC"/>
</dbReference>
<dbReference type="KEGG" id="hti:HTIA_1050"/>